<organism evidence="1 2">
    <name type="scientific">Fusobacterium mortiferum</name>
    <dbReference type="NCBI Taxonomy" id="850"/>
    <lineage>
        <taxon>Bacteria</taxon>
        <taxon>Fusobacteriati</taxon>
        <taxon>Fusobacteriota</taxon>
        <taxon>Fusobacteriia</taxon>
        <taxon>Fusobacteriales</taxon>
        <taxon>Fusobacteriaceae</taxon>
        <taxon>Fusobacterium</taxon>
    </lineage>
</organism>
<evidence type="ECO:0000313" key="2">
    <source>
        <dbReference type="Proteomes" id="UP000728968"/>
    </source>
</evidence>
<accession>A0ABS2G270</accession>
<evidence type="ECO:0000313" key="1">
    <source>
        <dbReference type="EMBL" id="MBM6875501.1"/>
    </source>
</evidence>
<keyword evidence="2" id="KW-1185">Reference proteome</keyword>
<comment type="caution">
    <text evidence="1">The sequence shown here is derived from an EMBL/GenBank/DDBJ whole genome shotgun (WGS) entry which is preliminary data.</text>
</comment>
<dbReference type="RefSeq" id="WP_204716317.1">
    <property type="nucleotide sequence ID" value="NZ_JACJLT010000064.1"/>
</dbReference>
<protein>
    <submittedName>
        <fullName evidence="1">Uncharacterized protein</fullName>
    </submittedName>
</protein>
<name>A0ABS2G270_FUSMR</name>
<sequence length="47" mass="5310">MEFKLGNIVCKLGEKVSGFWDIEGYSIPTTIINGKKSGKIVLYHTYM</sequence>
<gene>
    <name evidence="1" type="ORF">H6A04_07535</name>
</gene>
<dbReference type="Proteomes" id="UP000728968">
    <property type="component" value="Unassembled WGS sequence"/>
</dbReference>
<proteinExistence type="predicted"/>
<dbReference type="EMBL" id="JACJLT010000064">
    <property type="protein sequence ID" value="MBM6875501.1"/>
    <property type="molecule type" value="Genomic_DNA"/>
</dbReference>
<reference evidence="1 2" key="1">
    <citation type="journal article" date="2021" name="Sci. Rep.">
        <title>The distribution of antibiotic resistance genes in chicken gut microbiota commensals.</title>
        <authorList>
            <person name="Juricova H."/>
            <person name="Matiasovicova J."/>
            <person name="Kubasova T."/>
            <person name="Cejkova D."/>
            <person name="Rychlik I."/>
        </authorList>
    </citation>
    <scope>NUCLEOTIDE SEQUENCE [LARGE SCALE GENOMIC DNA]</scope>
    <source>
        <strain evidence="1 2">An425</strain>
    </source>
</reference>